<dbReference type="EMBL" id="CP129675">
    <property type="protein sequence ID" value="XDS46512.1"/>
    <property type="molecule type" value="Genomic_DNA"/>
</dbReference>
<gene>
    <name evidence="2" type="ORF">QN217_10395</name>
</gene>
<evidence type="ECO:0000256" key="1">
    <source>
        <dbReference type="SAM" id="Phobius"/>
    </source>
</evidence>
<reference evidence="2" key="1">
    <citation type="submission" date="2023-07" db="EMBL/GenBank/DDBJ databases">
        <title>Bifidobacterium aquikefiriaerophilum sp. nov. and Bifidobacterium eccum sp. nov., isolated from water kefir.</title>
        <authorList>
            <person name="Breselge S."/>
            <person name="Bellassi P."/>
            <person name="Barcenilla C."/>
            <person name="Alvarez-Ordonez A."/>
            <person name="Morelli L."/>
            <person name="Cotter P.D."/>
        </authorList>
    </citation>
    <scope>NUCLEOTIDE SEQUENCE</scope>
    <source>
        <strain evidence="2">WK048_4_13</strain>
    </source>
</reference>
<proteinExistence type="predicted"/>
<keyword evidence="1" id="KW-1133">Transmembrane helix</keyword>
<dbReference type="RefSeq" id="WP_369343123.1">
    <property type="nucleotide sequence ID" value="NZ_CP129675.1"/>
</dbReference>
<feature type="transmembrane region" description="Helical" evidence="1">
    <location>
        <begin position="12"/>
        <end position="34"/>
    </location>
</feature>
<evidence type="ECO:0000313" key="2">
    <source>
        <dbReference type="EMBL" id="XDS46512.1"/>
    </source>
</evidence>
<keyword evidence="1" id="KW-0812">Transmembrane</keyword>
<accession>A0AB39UCE1</accession>
<name>A0AB39UCE1_9BIFI</name>
<sequence>MKDSAGEDTLASRIIGVVAGLFWMLWAAAGLAAYSTVASTVVDVAW</sequence>
<dbReference type="AlphaFoldDB" id="A0AB39UCE1"/>
<protein>
    <submittedName>
        <fullName evidence="2">Uncharacterized protein</fullName>
    </submittedName>
</protein>
<keyword evidence="1" id="KW-0472">Membrane</keyword>
<organism evidence="2">
    <name type="scientific">Bifidobacterium fermentum</name>
    <dbReference type="NCBI Taxonomy" id="3059035"/>
    <lineage>
        <taxon>Bacteria</taxon>
        <taxon>Bacillati</taxon>
        <taxon>Actinomycetota</taxon>
        <taxon>Actinomycetes</taxon>
        <taxon>Bifidobacteriales</taxon>
        <taxon>Bifidobacteriaceae</taxon>
        <taxon>Bifidobacterium</taxon>
    </lineage>
</organism>